<feature type="domain" description="Tail specific protease" evidence="11">
    <location>
        <begin position="814"/>
        <end position="1019"/>
    </location>
</feature>
<dbReference type="SUPFAM" id="SSF50156">
    <property type="entry name" value="PDZ domain-like"/>
    <property type="match status" value="1"/>
</dbReference>
<dbReference type="RefSeq" id="WP_014244984.1">
    <property type="nucleotide sequence ID" value="NC_016620.1"/>
</dbReference>
<dbReference type="EMBL" id="FQ312005">
    <property type="protein sequence ID" value="CBW27207.1"/>
    <property type="molecule type" value="Genomic_DNA"/>
</dbReference>
<evidence type="ECO:0000259" key="11">
    <source>
        <dbReference type="SMART" id="SM00245"/>
    </source>
</evidence>
<dbReference type="PATRIC" id="fig|862908.3.peg.2297"/>
<dbReference type="Gene3D" id="3.30.750.44">
    <property type="match status" value="1"/>
</dbReference>
<dbReference type="STRING" id="862908.BMS_2411"/>
<dbReference type="SUPFAM" id="SSF69322">
    <property type="entry name" value="Tricorn protease domain 2"/>
    <property type="match status" value="1"/>
</dbReference>
<protein>
    <recommendedName>
        <fullName evidence="7">Tricorn protease homolog</fullName>
        <ecNumber evidence="7">3.4.21.-</ecNumber>
    </recommendedName>
</protein>
<evidence type="ECO:0000313" key="12">
    <source>
        <dbReference type="EMBL" id="CBW27207.1"/>
    </source>
</evidence>
<dbReference type="InterPro" id="IPR015943">
    <property type="entry name" value="WD40/YVTN_repeat-like_dom_sf"/>
</dbReference>
<keyword evidence="13" id="KW-1185">Reference proteome</keyword>
<dbReference type="eggNOG" id="COG4946">
    <property type="taxonomic scope" value="Bacteria"/>
</dbReference>
<keyword evidence="6 7" id="KW-0720">Serine protease</keyword>
<dbReference type="eggNOG" id="COG0793">
    <property type="taxonomic scope" value="Bacteria"/>
</dbReference>
<name>E1X4Y1_HALMS</name>
<dbReference type="GO" id="GO:0005737">
    <property type="term" value="C:cytoplasm"/>
    <property type="evidence" value="ECO:0007669"/>
    <property type="project" value="UniProtKB-SubCell"/>
</dbReference>
<dbReference type="Gene3D" id="2.130.10.10">
    <property type="entry name" value="YVTN repeat-like/Quinoprotein amine dehydrogenase"/>
    <property type="match status" value="1"/>
</dbReference>
<evidence type="ECO:0000256" key="6">
    <source>
        <dbReference type="ARBA" id="ARBA00022825"/>
    </source>
</evidence>
<comment type="similarity">
    <text evidence="2 7">Belongs to the peptidase S41B family.</text>
</comment>
<dbReference type="InterPro" id="IPR029045">
    <property type="entry name" value="ClpP/crotonase-like_dom_sf"/>
</dbReference>
<dbReference type="SUPFAM" id="SSF69304">
    <property type="entry name" value="Tricorn protease N-terminal domain"/>
    <property type="match status" value="1"/>
</dbReference>
<feature type="active site" description="Charge relay system" evidence="8">
    <location>
        <position position="726"/>
    </location>
</feature>
<feature type="active site" description="Nucleophile" evidence="8">
    <location>
        <position position="950"/>
    </location>
</feature>
<dbReference type="SUPFAM" id="SSF52096">
    <property type="entry name" value="ClpP/crotonase"/>
    <property type="match status" value="1"/>
</dbReference>
<dbReference type="Pfam" id="PF26549">
    <property type="entry name" value="Tricorn_N"/>
    <property type="match status" value="1"/>
</dbReference>
<dbReference type="Pfam" id="PF14684">
    <property type="entry name" value="Tricorn_C1"/>
    <property type="match status" value="1"/>
</dbReference>
<keyword evidence="4 7" id="KW-0645">Protease</keyword>
<dbReference type="SMART" id="SM00245">
    <property type="entry name" value="TSPc"/>
    <property type="match status" value="1"/>
</dbReference>
<feature type="region of interest" description="Disordered" evidence="10">
    <location>
        <begin position="1044"/>
        <end position="1070"/>
    </location>
</feature>
<organism evidence="12 13">
    <name type="scientific">Halobacteriovorax marinus (strain ATCC BAA-682 / DSM 15412 / SJ)</name>
    <name type="common">Bacteriovorax marinus</name>
    <dbReference type="NCBI Taxonomy" id="862908"/>
    <lineage>
        <taxon>Bacteria</taxon>
        <taxon>Pseudomonadati</taxon>
        <taxon>Bdellovibrionota</taxon>
        <taxon>Bacteriovoracia</taxon>
        <taxon>Bacteriovoracales</taxon>
        <taxon>Halobacteriovoraceae</taxon>
        <taxon>Halobacteriovorax</taxon>
    </lineage>
</organism>
<evidence type="ECO:0000256" key="2">
    <source>
        <dbReference type="ARBA" id="ARBA00008524"/>
    </source>
</evidence>
<keyword evidence="5 7" id="KW-0378">Hydrolase</keyword>
<dbReference type="PANTHER" id="PTHR43253:SF1">
    <property type="entry name" value="TRICORN PROTEASE HOMOLOG 2-RELATED"/>
    <property type="match status" value="1"/>
</dbReference>
<reference evidence="13" key="1">
    <citation type="journal article" date="2013" name="ISME J.">
        <title>A small predatory core genome in the divergent marine Bacteriovorax marinus SJ and the terrestrial Bdellovibrio bacteriovorus.</title>
        <authorList>
            <person name="Crossman L.C."/>
            <person name="Chen H."/>
            <person name="Cerdeno-Tarraga A.M."/>
            <person name="Brooks K."/>
            <person name="Quail M.A."/>
            <person name="Pineiro S.A."/>
            <person name="Hobley L."/>
            <person name="Sockett R.E."/>
            <person name="Bentley S.D."/>
            <person name="Parkhill J."/>
            <person name="Williams H.N."/>
            <person name="Stine O.C."/>
        </authorList>
    </citation>
    <scope>NUCLEOTIDE SEQUENCE [LARGE SCALE GENOMIC DNA]</scope>
    <source>
        <strain evidence="13">ATCC BAA-682 / DSM 15412 / SJ</strain>
    </source>
</reference>
<dbReference type="GO" id="GO:0006508">
    <property type="term" value="P:proteolysis"/>
    <property type="evidence" value="ECO:0007669"/>
    <property type="project" value="UniProtKB-UniRule"/>
</dbReference>
<dbReference type="EC" id="3.4.21.-" evidence="7"/>
<evidence type="ECO:0000313" key="13">
    <source>
        <dbReference type="Proteomes" id="UP000008963"/>
    </source>
</evidence>
<dbReference type="InterPro" id="IPR012393">
    <property type="entry name" value="Tricorn_protease"/>
</dbReference>
<dbReference type="AlphaFoldDB" id="E1X4Y1"/>
<evidence type="ECO:0000256" key="1">
    <source>
        <dbReference type="ARBA" id="ARBA00004496"/>
    </source>
</evidence>
<dbReference type="InterPro" id="IPR036034">
    <property type="entry name" value="PDZ_sf"/>
</dbReference>
<dbReference type="InterPro" id="IPR005151">
    <property type="entry name" value="Tail-specific_protease"/>
</dbReference>
<gene>
    <name evidence="12" type="ordered locus">BMS_2411</name>
</gene>
<dbReference type="Gene3D" id="2.30.42.10">
    <property type="match status" value="1"/>
</dbReference>
<evidence type="ECO:0000256" key="9">
    <source>
        <dbReference type="PIRSR" id="PIRSR036421-3"/>
    </source>
</evidence>
<dbReference type="PIRSF" id="PIRSF036421">
    <property type="entry name" value="Tricorn_protease"/>
    <property type="match status" value="1"/>
</dbReference>
<dbReference type="CDD" id="cd07562">
    <property type="entry name" value="Peptidase_S41_TRI"/>
    <property type="match status" value="1"/>
</dbReference>
<proteinExistence type="inferred from homology"/>
<dbReference type="Gene3D" id="3.90.226.10">
    <property type="entry name" value="2-enoyl-CoA Hydratase, Chain A, domain 1"/>
    <property type="match status" value="1"/>
</dbReference>
<dbReference type="GO" id="GO:0008236">
    <property type="term" value="F:serine-type peptidase activity"/>
    <property type="evidence" value="ECO:0007669"/>
    <property type="project" value="UniProtKB-UniRule"/>
</dbReference>
<dbReference type="OrthoDB" id="9758793at2"/>
<accession>E1X4Y1</accession>
<keyword evidence="3 7" id="KW-0963">Cytoplasm</keyword>
<dbReference type="MEROPS" id="S41.005"/>
<evidence type="ECO:0000256" key="7">
    <source>
        <dbReference type="PIRNR" id="PIRNR036421"/>
    </source>
</evidence>
<dbReference type="InterPro" id="IPR028204">
    <property type="entry name" value="Tricorn_C1"/>
</dbReference>
<feature type="site" description="Transition state stabilizer; via amide nitrogen" evidence="9">
    <location>
        <position position="951"/>
    </location>
</feature>
<dbReference type="Pfam" id="PF03572">
    <property type="entry name" value="Peptidase_S41"/>
    <property type="match status" value="1"/>
</dbReference>
<evidence type="ECO:0000256" key="8">
    <source>
        <dbReference type="PIRSR" id="PIRSR036421-1"/>
    </source>
</evidence>
<comment type="function">
    <text evidence="7">Degrades oligopeptides.</text>
</comment>
<evidence type="ECO:0000256" key="3">
    <source>
        <dbReference type="ARBA" id="ARBA00022490"/>
    </source>
</evidence>
<sequence length="1070" mass="122307">MSQAGYYSAPEIYGNKLYFICDDDIWCQKLNETSSLATRITSEKGNITGLKVSPDGSKIIYTSTLEGGRDIYLCSSEGGIPTRLTFTQGMKILSWRDQDEVICSSSHEHFTARETLLYSLDLKTKKLTPLSLGPATYFEQAHTGEQVLGKNNGDPARWKRYRGGTAGTIWLKEVGKNFKQILKNIPTNLTCPKIINDRIFFISDHEGIGNIYSVTLKGRGLKRHTHEQEFYVRSFSHYEGIIVFSSGAKLHSHNLMTDESFTLDIVVNSQFLQARDRFICAEKYLQDFSLFKDAQRIAINSRGKLFVIPPWGGAPTRIGSPSSRYKLPRVLNLKKKEVICSLKLDAENEEHLVFFNLESNKETSVFEKEDWGKTFELSPNPVEPIIALANNRNELFIINIDKKSRKKIEDGVGDHIRDLSWSKDGKYLTYIKSDSPSEVDKSIRVYDLKKGKTHRTINNIVSDTSPIFSDCGNYLYFIGAREFNPCPSEYLFQFGFPFLGKVYALALNNHTQPPSKKFLNLDIEKEDEKSDDKESEITIDWNGLSDRIESLPFSQGGHYKLFTYKDMVISLKSSIAPNDPNQERWGSSSYELVSYSLKDKKVKTLLSQVSPERIDIQGKYLICETEGELRIINLESKPTDEDEYNKVDGWVDLSRLKVKLSPREEWKQMYREAWILQREHFWVSDMSKVDWEEVYLKYLPILERVNTRSEFSDLIWEMQGELGTSHAYEFGGEYPNSGNNLRTGSLGATFSYNPKTQSYTIENFLRGDSWLPGHHSPLVQAGVSLEEGDQIYSLDGERFESQSSLNLLLENKANEFISLEVLRKGKKKKESVVVKTCSSDTIIRYRQWVNSNREYVKKKSNGKLGYLHIPDMSLKGMSEFWRAYSVESFCEGLVIDVRYNGGGSISQLLLKELQQKVLAFNTSRWFGESHYPIYSVNGPLVCVTNEHAGSDGDIFSHAFKMLKLGKLIGKRTWGGVIGIWPRHTLNDFSLTSQPEFSFWFNDVGYNVENYGTEPDIEVDITPEDWHMGRDTQLDMAIETVLKDYKKSPPIKPNLSKKPNLKAPRLPKDKS</sequence>
<comment type="subcellular location">
    <subcellularLocation>
        <location evidence="1 7">Cytoplasm</location>
    </subcellularLocation>
</comment>
<dbReference type="Proteomes" id="UP000008963">
    <property type="component" value="Chromosome"/>
</dbReference>
<evidence type="ECO:0000256" key="4">
    <source>
        <dbReference type="ARBA" id="ARBA00022670"/>
    </source>
</evidence>
<dbReference type="Pfam" id="PF14685">
    <property type="entry name" value="PDZ_Tricorn"/>
    <property type="match status" value="1"/>
</dbReference>
<feature type="active site" description="Charge relay system" evidence="8">
    <location>
        <position position="1008"/>
    </location>
</feature>
<dbReference type="HOGENOM" id="CLU_005503_1_0_7"/>
<dbReference type="InterPro" id="IPR029414">
    <property type="entry name" value="Tricorn_PDZ"/>
</dbReference>
<evidence type="ECO:0000256" key="10">
    <source>
        <dbReference type="SAM" id="MobiDB-lite"/>
    </source>
</evidence>
<dbReference type="Gene3D" id="2.120.10.60">
    <property type="entry name" value="Tricorn protease N-terminal domain"/>
    <property type="match status" value="1"/>
</dbReference>
<evidence type="ECO:0000256" key="5">
    <source>
        <dbReference type="ARBA" id="ARBA00022801"/>
    </source>
</evidence>
<dbReference type="KEGG" id="bmx:BMS_2411"/>
<dbReference type="Pfam" id="PF26550">
    <property type="entry name" value="Tricorn_2nd"/>
    <property type="match status" value="1"/>
</dbReference>
<dbReference type="PANTHER" id="PTHR43253">
    <property type="entry name" value="TRICORN PROTEASE HOMOLOG 2-RELATED"/>
    <property type="match status" value="1"/>
</dbReference>